<keyword evidence="2" id="KW-1185">Reference proteome</keyword>
<accession>A0AAV0FTU9</accession>
<dbReference type="AlphaFoldDB" id="A0AAV0FTU9"/>
<gene>
    <name evidence="1" type="ORF">CEPIT_LOCUS37063</name>
</gene>
<comment type="caution">
    <text evidence="1">The sequence shown here is derived from an EMBL/GenBank/DDBJ whole genome shotgun (WGS) entry which is preliminary data.</text>
</comment>
<sequence length="146" mass="15968">MKTKMKICPSFQFFRRDCCLELAPIPFFLPSNSSFIIMLNKTADLLICWMRIATLGAIASPSGNAAATSRSTTTTIHAAAATTHDTSIAIGPNTQAFKSVANTKQIQSITSDCMPCILPQINKKQTQSRSNYQLWPKAVETPNPTK</sequence>
<protein>
    <submittedName>
        <fullName evidence="1">Uncharacterized protein</fullName>
    </submittedName>
</protein>
<dbReference type="Proteomes" id="UP001152523">
    <property type="component" value="Unassembled WGS sequence"/>
</dbReference>
<name>A0AAV0FTU9_9ASTE</name>
<organism evidence="1 2">
    <name type="scientific">Cuscuta epithymum</name>
    <dbReference type="NCBI Taxonomy" id="186058"/>
    <lineage>
        <taxon>Eukaryota</taxon>
        <taxon>Viridiplantae</taxon>
        <taxon>Streptophyta</taxon>
        <taxon>Embryophyta</taxon>
        <taxon>Tracheophyta</taxon>
        <taxon>Spermatophyta</taxon>
        <taxon>Magnoliopsida</taxon>
        <taxon>eudicotyledons</taxon>
        <taxon>Gunneridae</taxon>
        <taxon>Pentapetalae</taxon>
        <taxon>asterids</taxon>
        <taxon>lamiids</taxon>
        <taxon>Solanales</taxon>
        <taxon>Convolvulaceae</taxon>
        <taxon>Cuscuteae</taxon>
        <taxon>Cuscuta</taxon>
        <taxon>Cuscuta subgen. Cuscuta</taxon>
    </lineage>
</organism>
<evidence type="ECO:0000313" key="2">
    <source>
        <dbReference type="Proteomes" id="UP001152523"/>
    </source>
</evidence>
<reference evidence="1" key="1">
    <citation type="submission" date="2022-07" db="EMBL/GenBank/DDBJ databases">
        <authorList>
            <person name="Macas J."/>
            <person name="Novak P."/>
            <person name="Neumann P."/>
        </authorList>
    </citation>
    <scope>NUCLEOTIDE SEQUENCE</scope>
</reference>
<dbReference type="EMBL" id="CAMAPF010001011">
    <property type="protein sequence ID" value="CAH9138761.1"/>
    <property type="molecule type" value="Genomic_DNA"/>
</dbReference>
<proteinExistence type="predicted"/>
<evidence type="ECO:0000313" key="1">
    <source>
        <dbReference type="EMBL" id="CAH9138761.1"/>
    </source>
</evidence>